<accession>A0ABR2MQC3</accession>
<evidence type="ECO:0000313" key="1">
    <source>
        <dbReference type="EMBL" id="KAK8966407.1"/>
    </source>
</evidence>
<keyword evidence="2" id="KW-1185">Reference proteome</keyword>
<protein>
    <submittedName>
        <fullName evidence="1">Uncharacterized protein</fullName>
    </submittedName>
</protein>
<gene>
    <name evidence="1" type="ORF">KSP40_PGU011627</name>
</gene>
<dbReference type="Proteomes" id="UP001412067">
    <property type="component" value="Unassembled WGS sequence"/>
</dbReference>
<comment type="caution">
    <text evidence="1">The sequence shown here is derived from an EMBL/GenBank/DDBJ whole genome shotgun (WGS) entry which is preliminary data.</text>
</comment>
<proteinExistence type="predicted"/>
<evidence type="ECO:0000313" key="2">
    <source>
        <dbReference type="Proteomes" id="UP001412067"/>
    </source>
</evidence>
<reference evidence="1 2" key="1">
    <citation type="journal article" date="2022" name="Nat. Plants">
        <title>Genomes of leafy and leafless Platanthera orchids illuminate the evolution of mycoheterotrophy.</title>
        <authorList>
            <person name="Li M.H."/>
            <person name="Liu K.W."/>
            <person name="Li Z."/>
            <person name="Lu H.C."/>
            <person name="Ye Q.L."/>
            <person name="Zhang D."/>
            <person name="Wang J.Y."/>
            <person name="Li Y.F."/>
            <person name="Zhong Z.M."/>
            <person name="Liu X."/>
            <person name="Yu X."/>
            <person name="Liu D.K."/>
            <person name="Tu X.D."/>
            <person name="Liu B."/>
            <person name="Hao Y."/>
            <person name="Liao X.Y."/>
            <person name="Jiang Y.T."/>
            <person name="Sun W.H."/>
            <person name="Chen J."/>
            <person name="Chen Y.Q."/>
            <person name="Ai Y."/>
            <person name="Zhai J.W."/>
            <person name="Wu S.S."/>
            <person name="Zhou Z."/>
            <person name="Hsiao Y.Y."/>
            <person name="Wu W.L."/>
            <person name="Chen Y.Y."/>
            <person name="Lin Y.F."/>
            <person name="Hsu J.L."/>
            <person name="Li C.Y."/>
            <person name="Wang Z.W."/>
            <person name="Zhao X."/>
            <person name="Zhong W.Y."/>
            <person name="Ma X.K."/>
            <person name="Ma L."/>
            <person name="Huang J."/>
            <person name="Chen G.Z."/>
            <person name="Huang M.Z."/>
            <person name="Huang L."/>
            <person name="Peng D.H."/>
            <person name="Luo Y.B."/>
            <person name="Zou S.Q."/>
            <person name="Chen S.P."/>
            <person name="Lan S."/>
            <person name="Tsai W.C."/>
            <person name="Van de Peer Y."/>
            <person name="Liu Z.J."/>
        </authorList>
    </citation>
    <scope>NUCLEOTIDE SEQUENCE [LARGE SCALE GENOMIC DNA]</scope>
    <source>
        <strain evidence="1">Lor288</strain>
    </source>
</reference>
<organism evidence="1 2">
    <name type="scientific">Platanthera guangdongensis</name>
    <dbReference type="NCBI Taxonomy" id="2320717"/>
    <lineage>
        <taxon>Eukaryota</taxon>
        <taxon>Viridiplantae</taxon>
        <taxon>Streptophyta</taxon>
        <taxon>Embryophyta</taxon>
        <taxon>Tracheophyta</taxon>
        <taxon>Spermatophyta</taxon>
        <taxon>Magnoliopsida</taxon>
        <taxon>Liliopsida</taxon>
        <taxon>Asparagales</taxon>
        <taxon>Orchidaceae</taxon>
        <taxon>Orchidoideae</taxon>
        <taxon>Orchideae</taxon>
        <taxon>Orchidinae</taxon>
        <taxon>Platanthera</taxon>
    </lineage>
</organism>
<name>A0ABR2MQC3_9ASPA</name>
<sequence length="94" mass="10552">MNCLRDACAFQPTLEEVMEEDGLGLTKITARTLSPLAIQIAWIMKVIRGNLKVKTKIMPPGFSRGLRLSLEGLIDRERGFEDNGNPHRSIESKQ</sequence>
<dbReference type="EMBL" id="JBBWWR010000005">
    <property type="protein sequence ID" value="KAK8966407.1"/>
    <property type="molecule type" value="Genomic_DNA"/>
</dbReference>